<organism evidence="1 2">
    <name type="scientific">Salmonella enterica subsp. enterica serovar Cubana str. 76814</name>
    <dbReference type="NCBI Taxonomy" id="1192560"/>
    <lineage>
        <taxon>Bacteria</taxon>
        <taxon>Pseudomonadati</taxon>
        <taxon>Pseudomonadota</taxon>
        <taxon>Gammaproteobacteria</taxon>
        <taxon>Enterobacterales</taxon>
        <taxon>Enterobacteriaceae</taxon>
        <taxon>Salmonella</taxon>
    </lineage>
</organism>
<proteinExistence type="predicted"/>
<reference evidence="1 2" key="1">
    <citation type="journal article" date="2014" name="Genome Announc.">
        <title>Whole-Genome Sequencing of Salmonella enterica subsp. enterica Serovar Cubana Strains Isolated from Agricultural Sources.</title>
        <authorList>
            <person name="Benahmed F.H."/>
            <person name="Gopinath G.R."/>
            <person name="Wang H."/>
            <person name="Jean-Gilles Beaubrun J."/>
            <person name="Grim C."/>
            <person name="Cheng C.M."/>
            <person name="McClelland M."/>
            <person name="Ayers S."/>
            <person name="Abbott J."/>
            <person name="Desai P."/>
            <person name="Frye J.G."/>
            <person name="Weinstock G."/>
            <person name="Hammack T.S."/>
            <person name="Hanes D.E."/>
            <person name="Rasmussen M.A."/>
            <person name="Davidson M.K."/>
        </authorList>
    </citation>
    <scope>NUCLEOTIDE SEQUENCE [LARGE SCALE GENOMIC DNA]</scope>
    <source>
        <strain evidence="1">76814</strain>
    </source>
</reference>
<name>V7IUV9_SALET</name>
<gene>
    <name evidence="1" type="ORF">A628_00912</name>
</gene>
<evidence type="ECO:0000313" key="1">
    <source>
        <dbReference type="EMBL" id="ETA89089.1"/>
    </source>
</evidence>
<dbReference type="Proteomes" id="UP000018534">
    <property type="component" value="Unassembled WGS sequence"/>
</dbReference>
<comment type="caution">
    <text evidence="1">The sequence shown here is derived from an EMBL/GenBank/DDBJ whole genome shotgun (WGS) entry which is preliminary data.</text>
</comment>
<dbReference type="HOGENOM" id="CLU_3011690_0_0_6"/>
<protein>
    <submittedName>
        <fullName evidence="1">Uncharacterized protein</fullName>
    </submittedName>
</protein>
<accession>V7IUV9</accession>
<sequence length="56" mass="6389">MTRCLPGLPRLVGRINAAPSGVSTPHVHKHFLFGTMLINFNKLPPFFRLLNRFRSN</sequence>
<dbReference type="AlphaFoldDB" id="V7IUV9"/>
<dbReference type="EMBL" id="AZGR01000017">
    <property type="protein sequence ID" value="ETA89089.1"/>
    <property type="molecule type" value="Genomic_DNA"/>
</dbReference>
<evidence type="ECO:0000313" key="2">
    <source>
        <dbReference type="Proteomes" id="UP000018534"/>
    </source>
</evidence>